<dbReference type="SMART" id="SM00344">
    <property type="entry name" value="HTH_ASNC"/>
    <property type="match status" value="1"/>
</dbReference>
<dbReference type="InterPro" id="IPR019888">
    <property type="entry name" value="Tscrpt_reg_AsnC-like"/>
</dbReference>
<evidence type="ECO:0000256" key="1">
    <source>
        <dbReference type="ARBA" id="ARBA00023015"/>
    </source>
</evidence>
<proteinExistence type="predicted"/>
<dbReference type="InterPro" id="IPR019887">
    <property type="entry name" value="Tscrpt_reg_AsnC/Lrp_C"/>
</dbReference>
<dbReference type="Proteomes" id="UP000061348">
    <property type="component" value="Unassembled WGS sequence"/>
</dbReference>
<evidence type="ECO:0000313" key="5">
    <source>
        <dbReference type="EMBL" id="KWV89067.1"/>
    </source>
</evidence>
<dbReference type="Pfam" id="PF13404">
    <property type="entry name" value="HTH_AsnC-type"/>
    <property type="match status" value="1"/>
</dbReference>
<keyword evidence="3" id="KW-0804">Transcription</keyword>
<dbReference type="Gene3D" id="1.10.10.10">
    <property type="entry name" value="Winged helix-like DNA-binding domain superfamily/Winged helix DNA-binding domain"/>
    <property type="match status" value="1"/>
</dbReference>
<dbReference type="InterPro" id="IPR011991">
    <property type="entry name" value="ArsR-like_HTH"/>
</dbReference>
<dbReference type="Gene3D" id="3.30.70.920">
    <property type="match status" value="1"/>
</dbReference>
<dbReference type="InterPro" id="IPR000485">
    <property type="entry name" value="AsnC-type_HTH_dom"/>
</dbReference>
<name>A0A125QIX8_PSEFL</name>
<dbReference type="PATRIC" id="fig|294.194.peg.2182"/>
<protein>
    <submittedName>
        <fullName evidence="5">HTH-type transcriptional regulator LrpC</fullName>
    </submittedName>
</protein>
<evidence type="ECO:0000256" key="3">
    <source>
        <dbReference type="ARBA" id="ARBA00023163"/>
    </source>
</evidence>
<dbReference type="GO" id="GO:0043565">
    <property type="term" value="F:sequence-specific DNA binding"/>
    <property type="evidence" value="ECO:0007669"/>
    <property type="project" value="InterPro"/>
</dbReference>
<dbReference type="InterPro" id="IPR019885">
    <property type="entry name" value="Tscrpt_reg_HTH_AsnC-type_CS"/>
</dbReference>
<evidence type="ECO:0000259" key="4">
    <source>
        <dbReference type="PROSITE" id="PS50956"/>
    </source>
</evidence>
<dbReference type="EMBL" id="LCYA01000052">
    <property type="protein sequence ID" value="KWV89067.1"/>
    <property type="molecule type" value="Genomic_DNA"/>
</dbReference>
<dbReference type="PROSITE" id="PS00519">
    <property type="entry name" value="HTH_ASNC_1"/>
    <property type="match status" value="1"/>
</dbReference>
<keyword evidence="1" id="KW-0805">Transcription regulation</keyword>
<dbReference type="Pfam" id="PF01037">
    <property type="entry name" value="AsnC_trans_reg"/>
    <property type="match status" value="1"/>
</dbReference>
<organism evidence="5 6">
    <name type="scientific">Pseudomonas fluorescens</name>
    <dbReference type="NCBI Taxonomy" id="294"/>
    <lineage>
        <taxon>Bacteria</taxon>
        <taxon>Pseudomonadati</taxon>
        <taxon>Pseudomonadota</taxon>
        <taxon>Gammaproteobacteria</taxon>
        <taxon>Pseudomonadales</taxon>
        <taxon>Pseudomonadaceae</taxon>
        <taxon>Pseudomonas</taxon>
    </lineage>
</organism>
<dbReference type="CDD" id="cd00090">
    <property type="entry name" value="HTH_ARSR"/>
    <property type="match status" value="1"/>
</dbReference>
<dbReference type="SUPFAM" id="SSF54909">
    <property type="entry name" value="Dimeric alpha+beta barrel"/>
    <property type="match status" value="1"/>
</dbReference>
<dbReference type="GO" id="GO:0043200">
    <property type="term" value="P:response to amino acid"/>
    <property type="evidence" value="ECO:0007669"/>
    <property type="project" value="TreeGrafter"/>
</dbReference>
<dbReference type="GO" id="GO:0006355">
    <property type="term" value="P:regulation of DNA-templated transcription"/>
    <property type="evidence" value="ECO:0007669"/>
    <property type="project" value="UniProtKB-ARBA"/>
</dbReference>
<keyword evidence="2" id="KW-0238">DNA-binding</keyword>
<accession>A0A125QIX8</accession>
<feature type="domain" description="HTH asnC-type" evidence="4">
    <location>
        <begin position="1"/>
        <end position="62"/>
    </location>
</feature>
<gene>
    <name evidence="5" type="primary">lrpC_1</name>
    <name evidence="5" type="ORF">PFLmoz3_01966</name>
</gene>
<reference evidence="5 6" key="1">
    <citation type="submission" date="2015-05" db="EMBL/GenBank/DDBJ databases">
        <title>A genomic and transcriptomic approach to investigate the blue pigment phenotype in Pseudomonas fluorescens.</title>
        <authorList>
            <person name="Andreani N.A."/>
            <person name="Cardazzo B."/>
        </authorList>
    </citation>
    <scope>NUCLEOTIDE SEQUENCE [LARGE SCALE GENOMIC DNA]</scope>
    <source>
        <strain evidence="5 6">Ps_22</strain>
    </source>
</reference>
<dbReference type="PANTHER" id="PTHR30154">
    <property type="entry name" value="LEUCINE-RESPONSIVE REGULATORY PROTEIN"/>
    <property type="match status" value="1"/>
</dbReference>
<dbReference type="GO" id="GO:0005829">
    <property type="term" value="C:cytosol"/>
    <property type="evidence" value="ECO:0007669"/>
    <property type="project" value="TreeGrafter"/>
</dbReference>
<dbReference type="PRINTS" id="PR00033">
    <property type="entry name" value="HTHASNC"/>
</dbReference>
<dbReference type="PROSITE" id="PS50956">
    <property type="entry name" value="HTH_ASNC_2"/>
    <property type="match status" value="1"/>
</dbReference>
<dbReference type="AlphaFoldDB" id="A0A125QIX8"/>
<sequence>MDKYDRMLLSALLEDGRASYAQLARTVNLSAPAVAERVAKLEASGVITGYQAKVDLSKVGLPIQCVIELRLTNHGSQKVYDALAEIPELTECHRVTGDPCVIMQAAVGSMPELESLINRVAKFGFSKTSIILSSAIERRVPLGQLTPMAKMLAERSFPRSAWERSARLFCPSDAVNCRSLICARSNQLSA</sequence>
<evidence type="ECO:0000313" key="6">
    <source>
        <dbReference type="Proteomes" id="UP000061348"/>
    </source>
</evidence>
<comment type="caution">
    <text evidence="5">The sequence shown here is derived from an EMBL/GenBank/DDBJ whole genome shotgun (WGS) entry which is preliminary data.</text>
</comment>
<evidence type="ECO:0000256" key="2">
    <source>
        <dbReference type="ARBA" id="ARBA00023125"/>
    </source>
</evidence>
<dbReference type="InterPro" id="IPR036390">
    <property type="entry name" value="WH_DNA-bd_sf"/>
</dbReference>
<dbReference type="InterPro" id="IPR011008">
    <property type="entry name" value="Dimeric_a/b-barrel"/>
</dbReference>
<dbReference type="InterPro" id="IPR036388">
    <property type="entry name" value="WH-like_DNA-bd_sf"/>
</dbReference>
<dbReference type="PANTHER" id="PTHR30154:SF53">
    <property type="entry name" value="HTH-TYPE TRANSCRIPTIONAL REGULATOR LRPC"/>
    <property type="match status" value="1"/>
</dbReference>
<dbReference type="SUPFAM" id="SSF46785">
    <property type="entry name" value="Winged helix' DNA-binding domain"/>
    <property type="match status" value="1"/>
</dbReference>